<sequence length="809" mass="93827">MFKPSPLRARARPKTLIFLALAVFLFYSSWTTYIRNGRNIVIWRHGHTTTLPDESSNKPLVLPPEPSRPEHSEMPDEGNFKQDSELQTQEDNKKTEEDERTKELEMQQNQKTVNDEIERNRKQAEEKGKKKAEEEAKKEKEKEKTEEERKKNEKEAEAARSHHEQQLRDQFAREYEAAKKLLTLLHDRLPGSGAIYGNTLNSLSQQDDRLAKHAERFRPSSAEEQPYANQRPVHFDPYPNYNSGEWNKTHRAPYVPCVGALGEPVEDVLVFQGHPRDFPKPSMGGFDALDMDGNICYERDTRLGPYGLTPQLHSKTGLPIDWDSIKWGDLQKECSEQNAALFGSGKPNVYLTTTYPDIAEKYGKEMKMAKRQNSGPVPRNEIDDELHTRENAAHEARTAVLLRTYTGKKYTENDKQVIRSLISELSLRSGGEYEVFLLLHVRDDSVDIWDDKERQKILDTHIPKEFHSITKPWNDQAVWDVYTALTDAEEKTVHHAQWLSVQKFSIDHPEFDYIWNWEMDVRVVGHSYDFVRRLEQFSKKQPRRGLWERNERYYIPEFHGNYDTDFRMYTEQATRGRSQVWGPPKVPFIHPVGPKPPVASPEDDPYRWGVGEDADLITLGPIYDPVNSSWIFGDKIWGYKDDQNPDPRTLPRRATIVTQSRISQRLLDIMHVENLRGNHIASEMTPQTVALLHGFKAVFAPHPTWFDRGWNGTFLDKWFNSGDKGSGGEGSPFGYGRERRYQGTTWYYRAEPPSRLYNNWMGYVDTEIGGRLWEVEHGRPCLPPMILHPVKEVEPTEPGFATRFELNYG</sequence>
<protein>
    <recommendedName>
        <fullName evidence="4">Major facilitator superfamily transporter</fullName>
    </recommendedName>
</protein>
<proteinExistence type="predicted"/>
<comment type="caution">
    <text evidence="2">The sequence shown here is derived from an EMBL/GenBank/DDBJ whole genome shotgun (WGS) entry which is preliminary data.</text>
</comment>
<feature type="region of interest" description="Disordered" evidence="1">
    <location>
        <begin position="211"/>
        <end position="233"/>
    </location>
</feature>
<dbReference type="PANTHER" id="PTHR36205:SF2">
    <property type="entry name" value="MAJOR FACILITATOR SUPERFAMILY TRANSPORTER"/>
    <property type="match status" value="1"/>
</dbReference>
<keyword evidence="3" id="KW-1185">Reference proteome</keyword>
<organism evidence="2 3">
    <name type="scientific">Colletotrichum spaethianum</name>
    <dbReference type="NCBI Taxonomy" id="700344"/>
    <lineage>
        <taxon>Eukaryota</taxon>
        <taxon>Fungi</taxon>
        <taxon>Dikarya</taxon>
        <taxon>Ascomycota</taxon>
        <taxon>Pezizomycotina</taxon>
        <taxon>Sordariomycetes</taxon>
        <taxon>Hypocreomycetidae</taxon>
        <taxon>Glomerellales</taxon>
        <taxon>Glomerellaceae</taxon>
        <taxon>Colletotrichum</taxon>
        <taxon>Colletotrichum spaethianum species complex</taxon>
    </lineage>
</organism>
<dbReference type="GeneID" id="73322176"/>
<accession>A0AA37L7P8</accession>
<feature type="compositionally biased region" description="Basic and acidic residues" evidence="1">
    <location>
        <begin position="67"/>
        <end position="105"/>
    </location>
</feature>
<name>A0AA37L7P8_9PEZI</name>
<dbReference type="AlphaFoldDB" id="A0AA37L7P8"/>
<feature type="compositionally biased region" description="Basic and acidic residues" evidence="1">
    <location>
        <begin position="113"/>
        <end position="168"/>
    </location>
</feature>
<reference evidence="2 3" key="1">
    <citation type="submission" date="2022-03" db="EMBL/GenBank/DDBJ databases">
        <title>Genome data of Colletotrichum spp.</title>
        <authorList>
            <person name="Utami Y.D."/>
            <person name="Hiruma K."/>
        </authorList>
    </citation>
    <scope>NUCLEOTIDE SEQUENCE [LARGE SCALE GENOMIC DNA]</scope>
    <source>
        <strain evidence="2 3">MAFF 239500</strain>
    </source>
</reference>
<evidence type="ECO:0000313" key="2">
    <source>
        <dbReference type="EMBL" id="GKT41193.1"/>
    </source>
</evidence>
<gene>
    <name evidence="2" type="ORF">ColSpa_01374</name>
</gene>
<dbReference type="InterPro" id="IPR021822">
    <property type="entry name" value="DUF3405"/>
</dbReference>
<dbReference type="EMBL" id="BQXU01000002">
    <property type="protein sequence ID" value="GKT41193.1"/>
    <property type="molecule type" value="Genomic_DNA"/>
</dbReference>
<evidence type="ECO:0000313" key="3">
    <source>
        <dbReference type="Proteomes" id="UP001055115"/>
    </source>
</evidence>
<dbReference type="Pfam" id="PF11885">
    <property type="entry name" value="DUF3405"/>
    <property type="match status" value="1"/>
</dbReference>
<dbReference type="Proteomes" id="UP001055115">
    <property type="component" value="Unassembled WGS sequence"/>
</dbReference>
<dbReference type="PANTHER" id="PTHR36205">
    <property type="entry name" value="CHROMOSOME 19, WHOLE GENOME SHOTGUN SEQUENCE"/>
    <property type="match status" value="1"/>
</dbReference>
<evidence type="ECO:0008006" key="4">
    <source>
        <dbReference type="Google" id="ProtNLM"/>
    </source>
</evidence>
<evidence type="ECO:0000256" key="1">
    <source>
        <dbReference type="SAM" id="MobiDB-lite"/>
    </source>
</evidence>
<dbReference type="RefSeq" id="XP_049123543.1">
    <property type="nucleotide sequence ID" value="XM_049267586.1"/>
</dbReference>
<feature type="compositionally biased region" description="Polar residues" evidence="1">
    <location>
        <begin position="49"/>
        <end position="58"/>
    </location>
</feature>
<feature type="region of interest" description="Disordered" evidence="1">
    <location>
        <begin position="49"/>
        <end position="168"/>
    </location>
</feature>